<organism evidence="3 4">
    <name type="scientific">Dokdonella soli</name>
    <dbReference type="NCBI Taxonomy" id="529810"/>
    <lineage>
        <taxon>Bacteria</taxon>
        <taxon>Pseudomonadati</taxon>
        <taxon>Pseudomonadota</taxon>
        <taxon>Gammaproteobacteria</taxon>
        <taxon>Lysobacterales</taxon>
        <taxon>Rhodanobacteraceae</taxon>
        <taxon>Dokdonella</taxon>
    </lineage>
</organism>
<dbReference type="Proteomes" id="UP001501523">
    <property type="component" value="Unassembled WGS sequence"/>
</dbReference>
<keyword evidence="1" id="KW-0732">Signal</keyword>
<name>A0ABP3TRD8_9GAMM</name>
<dbReference type="InterPro" id="IPR011225">
    <property type="entry name" value="IV_sec_VirJ"/>
</dbReference>
<dbReference type="RefSeq" id="WP_343791031.1">
    <property type="nucleotide sequence ID" value="NZ_BAAAEU010000010.1"/>
</dbReference>
<evidence type="ECO:0000256" key="1">
    <source>
        <dbReference type="SAM" id="SignalP"/>
    </source>
</evidence>
<comment type="caution">
    <text evidence="3">The sequence shown here is derived from an EMBL/GenBank/DDBJ whole genome shotgun (WGS) entry which is preliminary data.</text>
</comment>
<dbReference type="InterPro" id="IPR029058">
    <property type="entry name" value="AB_hydrolase_fold"/>
</dbReference>
<sequence>MSALQALLSLLFGLFASAASAETLDYGLFGTLHLSRPAGAIAHTVLLFSDRDGWTPRQDGLGDALAKQGAFVVGIDLPAYLKRMESIKDKCSYPAGHVEEVAHWIERHEGLASYTYPLVVGDGAGATFAYALAAQAPAGTFEGLLTLGWDAGLRFPKGFCPGDAGAMTASGDGGFHVVPVPKLPLPWLPQPFAAGARIGGLGASLATGWHALGALLPPLAVREAGPGLGVAYARWRHREDAATTALPDDVADLPLTDIAPTAAAKPDEAHRIAIIITGDGGWAGLDRGVADALTAHGIRVIGFSTLKFFWHKQTPDAAAAAISRVIAHYGKGDPAARFVLIGYSFGASLVPVLINRLPEESRQRVQGGVMISPDDTAVFEIHVGDWFGSTKHDDALPIGPELAASKVPLVCVHGSDEDDSFCLKPQPTQVRVVDLAGGHHYNGDYAALGALIVSSLPMAPAAARSP</sequence>
<feature type="signal peptide" evidence="1">
    <location>
        <begin position="1"/>
        <end position="21"/>
    </location>
</feature>
<evidence type="ECO:0000313" key="3">
    <source>
        <dbReference type="EMBL" id="GAA0716138.1"/>
    </source>
</evidence>
<dbReference type="Pfam" id="PF06057">
    <property type="entry name" value="VirJ"/>
    <property type="match status" value="1"/>
</dbReference>
<proteinExistence type="predicted"/>
<feature type="chain" id="PRO_5045242848" evidence="1">
    <location>
        <begin position="22"/>
        <end position="466"/>
    </location>
</feature>
<dbReference type="EMBL" id="BAAAEU010000010">
    <property type="protein sequence ID" value="GAA0716138.1"/>
    <property type="molecule type" value="Genomic_DNA"/>
</dbReference>
<reference evidence="4" key="1">
    <citation type="journal article" date="2019" name="Int. J. Syst. Evol. Microbiol.">
        <title>The Global Catalogue of Microorganisms (GCM) 10K type strain sequencing project: providing services to taxonomists for standard genome sequencing and annotation.</title>
        <authorList>
            <consortium name="The Broad Institute Genomics Platform"/>
            <consortium name="The Broad Institute Genome Sequencing Center for Infectious Disease"/>
            <person name="Wu L."/>
            <person name="Ma J."/>
        </authorList>
    </citation>
    <scope>NUCLEOTIDE SEQUENCE [LARGE SCALE GENOMIC DNA]</scope>
    <source>
        <strain evidence="4">JCM 15421</strain>
    </source>
</reference>
<evidence type="ECO:0000259" key="2">
    <source>
        <dbReference type="Pfam" id="PF06057"/>
    </source>
</evidence>
<accession>A0ABP3TRD8</accession>
<evidence type="ECO:0000313" key="4">
    <source>
        <dbReference type="Proteomes" id="UP001501523"/>
    </source>
</evidence>
<feature type="domain" description="Bacterial virulence" evidence="2">
    <location>
        <begin position="271"/>
        <end position="456"/>
    </location>
</feature>
<keyword evidence="4" id="KW-1185">Reference proteome</keyword>
<dbReference type="Gene3D" id="3.40.50.1820">
    <property type="entry name" value="alpha/beta hydrolase"/>
    <property type="match status" value="1"/>
</dbReference>
<gene>
    <name evidence="3" type="ORF">GCM10009105_22270</name>
</gene>
<protein>
    <submittedName>
        <fullName evidence="3">Virulence factor family protein</fullName>
    </submittedName>
</protein>
<dbReference type="InterPro" id="IPR010333">
    <property type="entry name" value="VirJ"/>
</dbReference>
<dbReference type="SUPFAM" id="SSF53474">
    <property type="entry name" value="alpha/beta-Hydrolases"/>
    <property type="match status" value="2"/>
</dbReference>
<dbReference type="PIRSF" id="PIRSF029063">
    <property type="entry name" value="IV_sec_VirJ"/>
    <property type="match status" value="1"/>
</dbReference>